<dbReference type="RefSeq" id="WP_150942136.1">
    <property type="nucleotide sequence ID" value="NZ_VCMV01000003.1"/>
</dbReference>
<accession>A0A5N3PH86</accession>
<evidence type="ECO:0000313" key="3">
    <source>
        <dbReference type="EMBL" id="KAB0269079.1"/>
    </source>
</evidence>
<evidence type="ECO:0000256" key="1">
    <source>
        <dbReference type="SAM" id="MobiDB-lite"/>
    </source>
</evidence>
<dbReference type="AlphaFoldDB" id="A0A5N3PH86"/>
<dbReference type="EMBL" id="VCMV01000003">
    <property type="protein sequence ID" value="KAB0269079.1"/>
    <property type="molecule type" value="Genomic_DNA"/>
</dbReference>
<dbReference type="OrthoDB" id="7558053at2"/>
<dbReference type="InterPro" id="IPR015919">
    <property type="entry name" value="Cadherin-like_sf"/>
</dbReference>
<proteinExistence type="predicted"/>
<organism evidence="3 4">
    <name type="scientific">Microvirga brassicacearum</name>
    <dbReference type="NCBI Taxonomy" id="2580413"/>
    <lineage>
        <taxon>Bacteria</taxon>
        <taxon>Pseudomonadati</taxon>
        <taxon>Pseudomonadota</taxon>
        <taxon>Alphaproteobacteria</taxon>
        <taxon>Hyphomicrobiales</taxon>
        <taxon>Methylobacteriaceae</taxon>
        <taxon>Microvirga</taxon>
    </lineage>
</organism>
<dbReference type="GO" id="GO:0005509">
    <property type="term" value="F:calcium ion binding"/>
    <property type="evidence" value="ECO:0007669"/>
    <property type="project" value="InterPro"/>
</dbReference>
<protein>
    <submittedName>
        <fullName evidence="3">Cadherin repeat domain-containing protein</fullName>
    </submittedName>
</protein>
<gene>
    <name evidence="3" type="ORF">FEZ63_02930</name>
</gene>
<sequence length="608" mass="64543">MILSPIRPGASAKASAWLNRPPTGIALSAASISESAAEGTSVGTLSFTDPDFGATGAFTLLNDAGGRFKIVGTALQAGSVPTDFEAAESHNITVRFTDQGGLTFDKTFAIAVLDVLEPEAETTALLARFDVQPDATRQGHINTLMKGLKEDGVYARGYRLFIEAAHTEQAARQNWLADTADLVNVGTPTFTADRGFQFPGGSLTALDTGFNPATAIGVPALDNISIAGWITGQTGAGCIIGHTNLRIQTQSADGDPITRCNDATTSAPNHTFDCRSEYVCISRAAAANYQSRVGTEEVTTAVASSAVGANIELGRIGTTNTSGIIAMHHFAWIGQSLTKAQSDALRSRVRTYLLAVGVTLTPEIEVPPPNPIEGTLLATLSAAMEDATTGAMLGAWPSRYGSIQYSEGHPTNNPGNLVQRSTDTPPAGSTALLRCYAQPSGSVISKAGLTRQLSGLTIQPGDVTLTTIKLRIPGANSLAELYWWDAENTANGSVGMRIKWGSNQMPRIDREFGSPRARSDDQNRTSPTVPAFPRGPFVILQAEVGYSRADDANGFVIVRQDGVEVCKILNCRTMPTSGNYNQIQNGITATQVEHTMDIDNVVWEFYRK</sequence>
<dbReference type="PROSITE" id="PS50268">
    <property type="entry name" value="CADHERIN_2"/>
    <property type="match status" value="1"/>
</dbReference>
<feature type="region of interest" description="Disordered" evidence="1">
    <location>
        <begin position="509"/>
        <end position="528"/>
    </location>
</feature>
<feature type="domain" description="Cadherin" evidence="2">
    <location>
        <begin position="30"/>
        <end position="120"/>
    </location>
</feature>
<dbReference type="GO" id="GO:0007156">
    <property type="term" value="P:homophilic cell adhesion via plasma membrane adhesion molecules"/>
    <property type="evidence" value="ECO:0007669"/>
    <property type="project" value="InterPro"/>
</dbReference>
<dbReference type="InterPro" id="IPR002126">
    <property type="entry name" value="Cadherin-like_dom"/>
</dbReference>
<keyword evidence="4" id="KW-1185">Reference proteome</keyword>
<dbReference type="SUPFAM" id="SSF49313">
    <property type="entry name" value="Cadherin-like"/>
    <property type="match status" value="1"/>
</dbReference>
<dbReference type="Gene3D" id="2.60.40.60">
    <property type="entry name" value="Cadherins"/>
    <property type="match status" value="1"/>
</dbReference>
<evidence type="ECO:0000313" key="4">
    <source>
        <dbReference type="Proteomes" id="UP000325684"/>
    </source>
</evidence>
<dbReference type="CDD" id="cd11304">
    <property type="entry name" value="Cadherin_repeat"/>
    <property type="match status" value="1"/>
</dbReference>
<dbReference type="Proteomes" id="UP000325684">
    <property type="component" value="Unassembled WGS sequence"/>
</dbReference>
<evidence type="ECO:0000259" key="2">
    <source>
        <dbReference type="PROSITE" id="PS50268"/>
    </source>
</evidence>
<dbReference type="GO" id="GO:0016020">
    <property type="term" value="C:membrane"/>
    <property type="evidence" value="ECO:0007669"/>
    <property type="project" value="InterPro"/>
</dbReference>
<feature type="compositionally biased region" description="Basic and acidic residues" evidence="1">
    <location>
        <begin position="509"/>
        <end position="523"/>
    </location>
</feature>
<name>A0A5N3PH86_9HYPH</name>
<reference evidence="3 4" key="1">
    <citation type="journal article" date="2019" name="Microorganisms">
        <title>Genome Insights into the Novel Species Microvirga brassicacearum, a Rapeseed Endophyte with Biotechnological Potential.</title>
        <authorList>
            <person name="Jimenez-Gomez A."/>
            <person name="Saati-Santamaria Z."/>
            <person name="Igual J.M."/>
            <person name="Rivas R."/>
            <person name="Mateos P.F."/>
            <person name="Garcia-Fraile P."/>
        </authorList>
    </citation>
    <scope>NUCLEOTIDE SEQUENCE [LARGE SCALE GENOMIC DNA]</scope>
    <source>
        <strain evidence="3 4">CDVBN77</strain>
    </source>
</reference>
<comment type="caution">
    <text evidence="3">The sequence shown here is derived from an EMBL/GenBank/DDBJ whole genome shotgun (WGS) entry which is preliminary data.</text>
</comment>